<accession>A0A177U8K6</accession>
<protein>
    <submittedName>
        <fullName evidence="2">Uncharacterized protein</fullName>
    </submittedName>
</protein>
<dbReference type="EMBL" id="LWDD02003065">
    <property type="protein sequence ID" value="KAE8238174.1"/>
    <property type="molecule type" value="Genomic_DNA"/>
</dbReference>
<gene>
    <name evidence="2" type="ORF">A4X03_0g8921</name>
    <name evidence="1" type="ORF">JKIAZH3_G4770</name>
</gene>
<dbReference type="Proteomes" id="UP000077671">
    <property type="component" value="Unassembled WGS sequence"/>
</dbReference>
<reference evidence="2" key="1">
    <citation type="submission" date="2016-04" db="EMBL/GenBank/DDBJ databases">
        <authorList>
            <person name="Nguyen H.D."/>
            <person name="Kesanakurti P."/>
            <person name="Cullis J."/>
            <person name="Levesque C.A."/>
            <person name="Hambleton S."/>
        </authorList>
    </citation>
    <scope>NUCLEOTIDE SEQUENCE</scope>
    <source>
        <strain evidence="2">DAOMC 238032</strain>
    </source>
</reference>
<reference evidence="2" key="2">
    <citation type="journal article" date="2019" name="IMA Fungus">
        <title>Genome sequencing and comparison of five Tilletia species to identify candidate genes for the detection of regulated species infecting wheat.</title>
        <authorList>
            <person name="Nguyen H.D.T."/>
            <person name="Sultana T."/>
            <person name="Kesanakurti P."/>
            <person name="Hambleton S."/>
        </authorList>
    </citation>
    <scope>NUCLEOTIDE SEQUENCE</scope>
    <source>
        <strain evidence="2">DAOMC 238032</strain>
    </source>
</reference>
<sequence length="83" mass="8644">MARVRRKRIPTQLKKFYVLQKRAGNLTAAQAASSGLMCKSSASRFEAEYEENGSNVGASTSAAISADNSSISNVGASTSAATL</sequence>
<keyword evidence="4" id="KW-1185">Reference proteome</keyword>
<organism evidence="2 3">
    <name type="scientific">Tilletia caries</name>
    <name type="common">wheat bunt fungus</name>
    <dbReference type="NCBI Taxonomy" id="13290"/>
    <lineage>
        <taxon>Eukaryota</taxon>
        <taxon>Fungi</taxon>
        <taxon>Dikarya</taxon>
        <taxon>Basidiomycota</taxon>
        <taxon>Ustilaginomycotina</taxon>
        <taxon>Exobasidiomycetes</taxon>
        <taxon>Tilletiales</taxon>
        <taxon>Tilletiaceae</taxon>
        <taxon>Tilletia</taxon>
    </lineage>
</organism>
<evidence type="ECO:0000313" key="1">
    <source>
        <dbReference type="EMBL" id="CAD6961387.1"/>
    </source>
</evidence>
<evidence type="ECO:0000313" key="2">
    <source>
        <dbReference type="EMBL" id="KAE8238174.1"/>
    </source>
</evidence>
<reference evidence="1" key="3">
    <citation type="submission" date="2020-10" db="EMBL/GenBank/DDBJ databases">
        <authorList>
            <person name="Sedaghatjoo S."/>
        </authorList>
    </citation>
    <scope>NUCLEOTIDE SEQUENCE</scope>
    <source>
        <strain evidence="1">AZH3</strain>
    </source>
</reference>
<name>A0A177U8K6_9BASI</name>
<dbReference type="Proteomes" id="UP000836402">
    <property type="component" value="Unassembled WGS sequence"/>
</dbReference>
<dbReference type="AlphaFoldDB" id="A0A177U8K6"/>
<comment type="caution">
    <text evidence="2">The sequence shown here is derived from an EMBL/GenBank/DDBJ whole genome shotgun (WGS) entry which is preliminary data.</text>
</comment>
<proteinExistence type="predicted"/>
<evidence type="ECO:0000313" key="3">
    <source>
        <dbReference type="Proteomes" id="UP000077671"/>
    </source>
</evidence>
<evidence type="ECO:0000313" key="4">
    <source>
        <dbReference type="Proteomes" id="UP000836402"/>
    </source>
</evidence>
<dbReference type="EMBL" id="CAJHJG010006975">
    <property type="protein sequence ID" value="CAD6961387.1"/>
    <property type="molecule type" value="Genomic_DNA"/>
</dbReference>